<dbReference type="Pfam" id="PF10722">
    <property type="entry name" value="YbjN"/>
    <property type="match status" value="1"/>
</dbReference>
<organism evidence="2 3">
    <name type="scientific">Oceaniradius stylonematis</name>
    <dbReference type="NCBI Taxonomy" id="2184161"/>
    <lineage>
        <taxon>Bacteria</taxon>
        <taxon>Pseudomonadati</taxon>
        <taxon>Pseudomonadota</taxon>
        <taxon>Alphaproteobacteria</taxon>
        <taxon>Hyphomicrobiales</taxon>
        <taxon>Ahrensiaceae</taxon>
        <taxon>Oceaniradius</taxon>
    </lineage>
</organism>
<reference evidence="2 3" key="1">
    <citation type="journal article" date="2018" name="Int. J. Syst. Bacteriol.">
        <title>Oceaniradius stylonemae gen. nov., sp. nov., isolated from a red alga, Stylonema cornu-cervi.</title>
        <authorList>
            <person name="Jeong S."/>
        </authorList>
    </citation>
    <scope>NUCLEOTIDE SEQUENCE [LARGE SCALE GENOMIC DNA]</scope>
    <source>
        <strain evidence="2 3">StC1</strain>
    </source>
</reference>
<name>A0A3A8AAY4_9HYPH</name>
<protein>
    <submittedName>
        <fullName evidence="2">YbjN domain-containing protein</fullName>
    </submittedName>
</protein>
<keyword evidence="3" id="KW-1185">Reference proteome</keyword>
<comment type="caution">
    <text evidence="2">The sequence shown here is derived from an EMBL/GenBank/DDBJ whole genome shotgun (WGS) entry which is preliminary data.</text>
</comment>
<evidence type="ECO:0000313" key="3">
    <source>
        <dbReference type="Proteomes" id="UP000246132"/>
    </source>
</evidence>
<dbReference type="Proteomes" id="UP000246132">
    <property type="component" value="Unassembled WGS sequence"/>
</dbReference>
<evidence type="ECO:0000256" key="1">
    <source>
        <dbReference type="SAM" id="SignalP"/>
    </source>
</evidence>
<dbReference type="AlphaFoldDB" id="A0A3A8AAY4"/>
<evidence type="ECO:0000313" key="2">
    <source>
        <dbReference type="EMBL" id="RKF07045.1"/>
    </source>
</evidence>
<feature type="signal peptide" evidence="1">
    <location>
        <begin position="1"/>
        <end position="21"/>
    </location>
</feature>
<dbReference type="EMBL" id="QFWV02000004">
    <property type="protein sequence ID" value="RKF07045.1"/>
    <property type="molecule type" value="Genomic_DNA"/>
</dbReference>
<gene>
    <name evidence="2" type="ORF">DEM25_004030</name>
</gene>
<feature type="chain" id="PRO_5018651141" evidence="1">
    <location>
        <begin position="22"/>
        <end position="155"/>
    </location>
</feature>
<dbReference type="OrthoDB" id="33037at2"/>
<dbReference type="CDD" id="cd17511">
    <property type="entry name" value="YbjN_AmyR-like"/>
    <property type="match status" value="1"/>
</dbReference>
<dbReference type="InterPro" id="IPR019660">
    <property type="entry name" value="Put_sensory_transdc_reg_YbjN"/>
</dbReference>
<proteinExistence type="predicted"/>
<dbReference type="RefSeq" id="WP_109767802.1">
    <property type="nucleotide sequence ID" value="NZ_QFWV02000004.1"/>
</dbReference>
<sequence>MKRFALCVLAGLLLPVTAASAQKLVDATDPEAIINLMRGFGSAVLETDDAGDPMIVARIDGTRFLVLFYGCQDGADCKSIQFRAAWETSGNVSLGKIGSWNADKRFGKAYLDDVKDPVVEMDVNLFGGVSTRNLEDTIDWWQLVLADFKLNVLEE</sequence>
<keyword evidence="1" id="KW-0732">Signal</keyword>
<accession>A0A3A8AAY4</accession>